<feature type="region of interest" description="Disordered" evidence="1">
    <location>
        <begin position="486"/>
        <end position="528"/>
    </location>
</feature>
<comment type="caution">
    <text evidence="3">The sequence shown here is derived from an EMBL/GenBank/DDBJ whole genome shotgun (WGS) entry which is preliminary data.</text>
</comment>
<feature type="region of interest" description="Disordered" evidence="1">
    <location>
        <begin position="89"/>
        <end position="117"/>
    </location>
</feature>
<dbReference type="AlphaFoldDB" id="A0AAE0H2E1"/>
<dbReference type="EMBL" id="LGRX02000432">
    <property type="protein sequence ID" value="KAK3288584.1"/>
    <property type="molecule type" value="Genomic_DNA"/>
</dbReference>
<keyword evidence="2" id="KW-0472">Membrane</keyword>
<name>A0AAE0H2E1_9CHLO</name>
<feature type="transmembrane region" description="Helical" evidence="2">
    <location>
        <begin position="416"/>
        <end position="435"/>
    </location>
</feature>
<gene>
    <name evidence="3" type="ORF">CYMTET_3949</name>
</gene>
<keyword evidence="4" id="KW-1185">Reference proteome</keyword>
<organism evidence="3 4">
    <name type="scientific">Cymbomonas tetramitiformis</name>
    <dbReference type="NCBI Taxonomy" id="36881"/>
    <lineage>
        <taxon>Eukaryota</taxon>
        <taxon>Viridiplantae</taxon>
        <taxon>Chlorophyta</taxon>
        <taxon>Pyramimonadophyceae</taxon>
        <taxon>Pyramimonadales</taxon>
        <taxon>Pyramimonadaceae</taxon>
        <taxon>Cymbomonas</taxon>
    </lineage>
</organism>
<feature type="region of interest" description="Disordered" evidence="1">
    <location>
        <begin position="720"/>
        <end position="755"/>
    </location>
</feature>
<dbReference type="Proteomes" id="UP001190700">
    <property type="component" value="Unassembled WGS sequence"/>
</dbReference>
<feature type="compositionally biased region" description="Low complexity" evidence="1">
    <location>
        <begin position="488"/>
        <end position="515"/>
    </location>
</feature>
<evidence type="ECO:0000313" key="4">
    <source>
        <dbReference type="Proteomes" id="UP001190700"/>
    </source>
</evidence>
<keyword evidence="2" id="KW-0812">Transmembrane</keyword>
<feature type="region of interest" description="Disordered" evidence="1">
    <location>
        <begin position="616"/>
        <end position="676"/>
    </location>
</feature>
<sequence>MSNALRRHVPDGNAPVNTFDIAYAVIHFEWAEYPTGPDGKPMRIGNARVCCYNHAHDQYGLPTCCMVHRKNPENWQPPRSVIDLVTSDDDIGSDTEGYDECHENPESTTGSDAPWPPTPPIEMHPLHHHSYMARSMVNHRHIPASFRRTGSTPPPTPAAPVAVRGREEEIANPPSAAPAMVLMKTNDWLEEDHDNPPQSLSAAMSTTTANHQQVPPAELQRLTSKAFEEMSPDMNNWFRRTAVCYTLCNDDPKKSILVMSQRTGQYLTLSVMIVDTGSMLFVMNKVHQETLGLKVHSSMATVDTSMGSGGTQQHRQWGTGELMLVIAPGTSNEMVLADVTGISPSAHVSFDVLLSVDILHAMSAGVLPATPERGAALAYHPHNQRGDFVHKAYLPLKARDEEPDRKDSPYSSVTTVLLAIISLGGAIAAGMAAVVKWRTHQQGNPHAWPDGKVPSHLMPLLMLVVNTGRVTAGQAPLTRVAFQQQFGPSHPSSETPETPNPSSTNSPTPETIPNPANTSAPPPVHHSSKPLASNICEFCHEPVEPYHHPTLPCHISGDTHMFNKWAPSKAESISTMPVALRKFKHQMVINHDRLKRNLAPLTRAEYLLQFSAHAPSPLPKPSPNPTHVSSDCHAPPNDVPPSCSQGAMSSAPAAPPTTIPASAAFSPNPSTPMPEWAKRFHSNKLGAAATAPPPTPTGTPGCSCHLMEIGFPGYVCPEHPTNNDPTAPQRPPAVTSTPTPSKEPKPQRAAARQSATPKWVTAIALAIFLMAALPAATAATTLDSNANHTALSDAQASFTTVKLKTAREKKYTFGLPSWEFFCSSPSESAHSKVRQS</sequence>
<feature type="compositionally biased region" description="Acidic residues" evidence="1">
    <location>
        <begin position="89"/>
        <end position="98"/>
    </location>
</feature>
<evidence type="ECO:0000256" key="2">
    <source>
        <dbReference type="SAM" id="Phobius"/>
    </source>
</evidence>
<reference evidence="3 4" key="1">
    <citation type="journal article" date="2015" name="Genome Biol. Evol.">
        <title>Comparative Genomics of a Bacterivorous Green Alga Reveals Evolutionary Causalities and Consequences of Phago-Mixotrophic Mode of Nutrition.</title>
        <authorList>
            <person name="Burns J.A."/>
            <person name="Paasch A."/>
            <person name="Narechania A."/>
            <person name="Kim E."/>
        </authorList>
    </citation>
    <scope>NUCLEOTIDE SEQUENCE [LARGE SCALE GENOMIC DNA]</scope>
    <source>
        <strain evidence="3 4">PLY_AMNH</strain>
    </source>
</reference>
<feature type="transmembrane region" description="Helical" evidence="2">
    <location>
        <begin position="759"/>
        <end position="779"/>
    </location>
</feature>
<evidence type="ECO:0000256" key="1">
    <source>
        <dbReference type="SAM" id="MobiDB-lite"/>
    </source>
</evidence>
<protein>
    <submittedName>
        <fullName evidence="3">Uncharacterized protein</fullName>
    </submittedName>
</protein>
<keyword evidence="2" id="KW-1133">Transmembrane helix</keyword>
<evidence type="ECO:0000313" key="3">
    <source>
        <dbReference type="EMBL" id="KAK3288584.1"/>
    </source>
</evidence>
<proteinExistence type="predicted"/>
<accession>A0AAE0H2E1</accession>